<evidence type="ECO:0000313" key="2">
    <source>
        <dbReference type="EMBL" id="EKT60905.1"/>
    </source>
</evidence>
<dbReference type="HOGENOM" id="CLU_088567_0_0_6"/>
<dbReference type="Proteomes" id="UP000010290">
    <property type="component" value="Chromosome"/>
</dbReference>
<name>K8WXI7_9GAMM</name>
<evidence type="ECO:0000256" key="1">
    <source>
        <dbReference type="SAM" id="Phobius"/>
    </source>
</evidence>
<protein>
    <recommendedName>
        <fullName evidence="4">Transmembrane protein</fullName>
    </recommendedName>
</protein>
<dbReference type="PATRIC" id="fig|1141660.3.peg.482"/>
<feature type="transmembrane region" description="Helical" evidence="1">
    <location>
        <begin position="136"/>
        <end position="156"/>
    </location>
</feature>
<keyword evidence="3" id="KW-1185">Reference proteome</keyword>
<proteinExistence type="predicted"/>
<keyword evidence="1" id="KW-1133">Transmembrane helix</keyword>
<reference evidence="2 3" key="1">
    <citation type="journal article" date="2012" name="BMC Genomics">
        <title>Comparative genomics of bacteria in the genus Providencia isolated from wild Drosophila melanogaster.</title>
        <authorList>
            <person name="Galac M.R."/>
            <person name="Lazzaro B.P."/>
        </authorList>
    </citation>
    <scope>NUCLEOTIDE SEQUENCE [LARGE SCALE GENOMIC DNA]</scope>
    <source>
        <strain evidence="2 3">DSM 19967</strain>
    </source>
</reference>
<organism evidence="2 3">
    <name type="scientific">Providencia sneebia DSM 19967</name>
    <dbReference type="NCBI Taxonomy" id="1141660"/>
    <lineage>
        <taxon>Bacteria</taxon>
        <taxon>Pseudomonadati</taxon>
        <taxon>Pseudomonadota</taxon>
        <taxon>Gammaproteobacteria</taxon>
        <taxon>Enterobacterales</taxon>
        <taxon>Morganellaceae</taxon>
        <taxon>Providencia</taxon>
    </lineage>
</organism>
<dbReference type="RefSeq" id="WP_008914363.1">
    <property type="nucleotide sequence ID" value="NZ_CM001773.1"/>
</dbReference>
<gene>
    <name evidence="2" type="ORF">OO7_02411</name>
</gene>
<feature type="transmembrane region" description="Helical" evidence="1">
    <location>
        <begin position="30"/>
        <end position="50"/>
    </location>
</feature>
<accession>K8WXI7</accession>
<comment type="caution">
    <text evidence="2">The sequence shown here is derived from an EMBL/GenBank/DDBJ whole genome shotgun (WGS) entry which is preliminary data.</text>
</comment>
<evidence type="ECO:0008006" key="4">
    <source>
        <dbReference type="Google" id="ProtNLM"/>
    </source>
</evidence>
<dbReference type="AlphaFoldDB" id="K8WXI7"/>
<keyword evidence="1" id="KW-0812">Transmembrane</keyword>
<sequence>MQNNIQLSDKILKSFPSRELTLTPLKGDGGIIRTSLLTLVMLAFIAFFIYQIPNIAYDYRISQNAIPVDAYVDGSCKTRLLVITDCDVDLRYQGHSVSHSFTFLGFNPGDIEVLPLADANDPSKLTVDVAVDNVELRFISVIVLILLFIACIIIFIRSQIVTSQTKKALLSVGTKPLKLTAIPAKVVNVNRQFIATYKFDFNGKQKSKSYSGNKKTAPFSFERDGKSYIFVVYDPEQNIPYVLDLPLKRIQATPEEVQHLYSALTEEGII</sequence>
<dbReference type="EMBL" id="AKKN01000003">
    <property type="protein sequence ID" value="EKT60905.1"/>
    <property type="molecule type" value="Genomic_DNA"/>
</dbReference>
<keyword evidence="1" id="KW-0472">Membrane</keyword>
<evidence type="ECO:0000313" key="3">
    <source>
        <dbReference type="Proteomes" id="UP000010290"/>
    </source>
</evidence>